<feature type="compositionally biased region" description="Basic and acidic residues" evidence="1">
    <location>
        <begin position="65"/>
        <end position="74"/>
    </location>
</feature>
<reference evidence="2 3" key="1">
    <citation type="submission" date="2019-02" db="EMBL/GenBank/DDBJ databases">
        <title>Deep-cultivation of Planctomycetes and their phenomic and genomic characterization uncovers novel biology.</title>
        <authorList>
            <person name="Wiegand S."/>
            <person name="Jogler M."/>
            <person name="Boedeker C."/>
            <person name="Pinto D."/>
            <person name="Vollmers J."/>
            <person name="Rivas-Marin E."/>
            <person name="Kohn T."/>
            <person name="Peeters S.H."/>
            <person name="Heuer A."/>
            <person name="Rast P."/>
            <person name="Oberbeckmann S."/>
            <person name="Bunk B."/>
            <person name="Jeske O."/>
            <person name="Meyerdierks A."/>
            <person name="Storesund J.E."/>
            <person name="Kallscheuer N."/>
            <person name="Luecker S."/>
            <person name="Lage O.M."/>
            <person name="Pohl T."/>
            <person name="Merkel B.J."/>
            <person name="Hornburger P."/>
            <person name="Mueller R.-W."/>
            <person name="Bruemmer F."/>
            <person name="Labrenz M."/>
            <person name="Spormann A.M."/>
            <person name="Op Den Camp H."/>
            <person name="Overmann J."/>
            <person name="Amann R."/>
            <person name="Jetten M.S.M."/>
            <person name="Mascher T."/>
            <person name="Medema M.H."/>
            <person name="Devos D.P."/>
            <person name="Kaster A.-K."/>
            <person name="Ovreas L."/>
            <person name="Rohde M."/>
            <person name="Galperin M.Y."/>
            <person name="Jogler C."/>
        </authorList>
    </citation>
    <scope>NUCLEOTIDE SEQUENCE [LARGE SCALE GENOMIC DNA]</scope>
    <source>
        <strain evidence="2 3">Pla22</strain>
    </source>
</reference>
<dbReference type="EMBL" id="SJPI01000002">
    <property type="protein sequence ID" value="TWT51066.1"/>
    <property type="molecule type" value="Genomic_DNA"/>
</dbReference>
<evidence type="ECO:0000256" key="1">
    <source>
        <dbReference type="SAM" id="MobiDB-lite"/>
    </source>
</evidence>
<accession>A0A5C5WJW2</accession>
<organism evidence="2 3">
    <name type="scientific">Rubripirellula amarantea</name>
    <dbReference type="NCBI Taxonomy" id="2527999"/>
    <lineage>
        <taxon>Bacteria</taxon>
        <taxon>Pseudomonadati</taxon>
        <taxon>Planctomycetota</taxon>
        <taxon>Planctomycetia</taxon>
        <taxon>Pirellulales</taxon>
        <taxon>Pirellulaceae</taxon>
        <taxon>Rubripirellula</taxon>
    </lineage>
</organism>
<evidence type="ECO:0000313" key="3">
    <source>
        <dbReference type="Proteomes" id="UP000316598"/>
    </source>
</evidence>
<keyword evidence="3" id="KW-1185">Reference proteome</keyword>
<dbReference type="AlphaFoldDB" id="A0A5C5WJW2"/>
<evidence type="ECO:0000313" key="2">
    <source>
        <dbReference type="EMBL" id="TWT51066.1"/>
    </source>
</evidence>
<dbReference type="SUPFAM" id="SSF46565">
    <property type="entry name" value="Chaperone J-domain"/>
    <property type="match status" value="1"/>
</dbReference>
<dbReference type="Proteomes" id="UP000316598">
    <property type="component" value="Unassembled WGS sequence"/>
</dbReference>
<name>A0A5C5WJW2_9BACT</name>
<gene>
    <name evidence="2" type="ORF">Pla22_38420</name>
</gene>
<sequence length="108" mass="12082">MPWGKHRGCLLSEVPSGYLAFVVEDSNATESLKDACRRVLADRFGDACDPEPQPKSPPWQQESHSASDTDGVSREKIKRWYRRASLQAHPDRGGSAALMKLLNELMEL</sequence>
<dbReference type="InterPro" id="IPR036869">
    <property type="entry name" value="J_dom_sf"/>
</dbReference>
<proteinExistence type="predicted"/>
<dbReference type="Gene3D" id="1.10.287.110">
    <property type="entry name" value="DnaJ domain"/>
    <property type="match status" value="1"/>
</dbReference>
<protein>
    <recommendedName>
        <fullName evidence="4">DnaJ domain protein</fullName>
    </recommendedName>
</protein>
<evidence type="ECO:0008006" key="4">
    <source>
        <dbReference type="Google" id="ProtNLM"/>
    </source>
</evidence>
<comment type="caution">
    <text evidence="2">The sequence shown here is derived from an EMBL/GenBank/DDBJ whole genome shotgun (WGS) entry which is preliminary data.</text>
</comment>
<feature type="region of interest" description="Disordered" evidence="1">
    <location>
        <begin position="46"/>
        <end position="74"/>
    </location>
</feature>